<dbReference type="HOGENOM" id="CLU_169738_0_2_9"/>
<dbReference type="Proteomes" id="UP000000719">
    <property type="component" value="Chromosome"/>
</dbReference>
<protein>
    <submittedName>
        <fullName evidence="3">Small acid-soluble spore protein alpha/beta type</fullName>
    </submittedName>
</protein>
<evidence type="ECO:0000256" key="1">
    <source>
        <dbReference type="ARBA" id="ARBA00003863"/>
    </source>
</evidence>
<dbReference type="InterPro" id="IPR038300">
    <property type="entry name" value="SASP_sf_alpha/beta"/>
</dbReference>
<keyword evidence="4" id="KW-1185">Reference proteome</keyword>
<proteinExistence type="predicted"/>
<gene>
    <name evidence="3" type="ordered locus">Hore_12900</name>
</gene>
<evidence type="ECO:0000313" key="4">
    <source>
        <dbReference type="Proteomes" id="UP000000719"/>
    </source>
</evidence>
<dbReference type="Gene3D" id="6.10.10.80">
    <property type="entry name" value="Small, acid-soluble spore protein, alpha/beta type-like"/>
    <property type="match status" value="1"/>
</dbReference>
<accession>B8CXM1</accession>
<dbReference type="STRING" id="373903.Hore_12900"/>
<sequence>MARRNNHILNPRAADSLDRFKYETADELGLINKIQRQGWENMTTREVGKIGGNMVRKMIQMAEDKMARRGPGK</sequence>
<comment type="function">
    <text evidence="1">SASP are bound to spore DNA. They are double-stranded DNA-binding proteins that cause DNA to change to an a-like conformation. They protect the DNA backbone from chemical and enzymatic cleavage and are thus involved in dormant spore's high resistance to UV light.</text>
</comment>
<dbReference type="eggNOG" id="ENOG5033911">
    <property type="taxonomic scope" value="Bacteria"/>
</dbReference>
<dbReference type="EMBL" id="CP001098">
    <property type="protein sequence ID" value="ACL70040.1"/>
    <property type="molecule type" value="Genomic_DNA"/>
</dbReference>
<name>B8CXM1_HALOH</name>
<dbReference type="PANTHER" id="PTHR36107:SF1">
    <property type="entry name" value="SMALL, ACID-SOLUBLE SPORE PROTEIN A"/>
    <property type="match status" value="1"/>
</dbReference>
<dbReference type="GO" id="GO:0003690">
    <property type="term" value="F:double-stranded DNA binding"/>
    <property type="evidence" value="ECO:0007669"/>
    <property type="project" value="InterPro"/>
</dbReference>
<evidence type="ECO:0000313" key="3">
    <source>
        <dbReference type="EMBL" id="ACL70040.1"/>
    </source>
</evidence>
<dbReference type="GO" id="GO:0030435">
    <property type="term" value="P:sporulation resulting in formation of a cellular spore"/>
    <property type="evidence" value="ECO:0007669"/>
    <property type="project" value="UniProtKB-KW"/>
</dbReference>
<dbReference type="AlphaFoldDB" id="B8CXM1"/>
<evidence type="ECO:0000256" key="2">
    <source>
        <dbReference type="ARBA" id="ARBA00022969"/>
    </source>
</evidence>
<dbReference type="GO" id="GO:0006265">
    <property type="term" value="P:DNA topological change"/>
    <property type="evidence" value="ECO:0007669"/>
    <property type="project" value="InterPro"/>
</dbReference>
<organism evidence="3 4">
    <name type="scientific">Halothermothrix orenii (strain H 168 / OCM 544 / DSM 9562)</name>
    <dbReference type="NCBI Taxonomy" id="373903"/>
    <lineage>
        <taxon>Bacteria</taxon>
        <taxon>Bacillati</taxon>
        <taxon>Bacillota</taxon>
        <taxon>Clostridia</taxon>
        <taxon>Halanaerobiales</taxon>
        <taxon>Halothermotrichaceae</taxon>
        <taxon>Halothermothrix</taxon>
    </lineage>
</organism>
<dbReference type="PANTHER" id="PTHR36107">
    <property type="entry name" value="SMALL, ACID-SOLUBLE SPORE PROTEIN A"/>
    <property type="match status" value="1"/>
</dbReference>
<dbReference type="InterPro" id="IPR001448">
    <property type="entry name" value="SASP_alpha/beta-type"/>
</dbReference>
<dbReference type="InterPro" id="IPR050847">
    <property type="entry name" value="SASP_DNA-binding"/>
</dbReference>
<keyword evidence="2" id="KW-0749">Sporulation</keyword>
<dbReference type="KEGG" id="hor:Hore_12900"/>
<reference evidence="3 4" key="1">
    <citation type="journal article" date="2009" name="PLoS ONE">
        <title>Genome analysis of the anaerobic thermohalophilic bacterium Halothermothrix orenii.</title>
        <authorList>
            <person name="Mavromatis K."/>
            <person name="Ivanova N."/>
            <person name="Anderson I."/>
            <person name="Lykidis A."/>
            <person name="Hooper S.D."/>
            <person name="Sun H."/>
            <person name="Kunin V."/>
            <person name="Lapidus A."/>
            <person name="Hugenholtz P."/>
            <person name="Patel B."/>
            <person name="Kyrpides N.C."/>
        </authorList>
    </citation>
    <scope>NUCLEOTIDE SEQUENCE [LARGE SCALE GENOMIC DNA]</scope>
    <source>
        <strain evidence="4">H 168 / OCM 544 / DSM 9562</strain>
    </source>
</reference>
<dbReference type="Pfam" id="PF00269">
    <property type="entry name" value="SASP"/>
    <property type="match status" value="1"/>
</dbReference>